<dbReference type="Proteomes" id="UP000190989">
    <property type="component" value="Unassembled WGS sequence"/>
</dbReference>
<evidence type="ECO:0000313" key="4">
    <source>
        <dbReference type="EMBL" id="SLJ86303.1"/>
    </source>
</evidence>
<feature type="modified residue" description="4-aspartylphosphate" evidence="2">
    <location>
        <position position="54"/>
    </location>
</feature>
<feature type="domain" description="Response regulatory" evidence="3">
    <location>
        <begin position="4"/>
        <end position="120"/>
    </location>
</feature>
<proteinExistence type="predicted"/>
<name>A0A1U6GRY8_9SPHN</name>
<dbReference type="InterPro" id="IPR050595">
    <property type="entry name" value="Bact_response_regulator"/>
</dbReference>
<keyword evidence="5" id="KW-1185">Reference proteome</keyword>
<organism evidence="4 5">
    <name type="scientific">Novosphingobium mathurense</name>
    <dbReference type="NCBI Taxonomy" id="428990"/>
    <lineage>
        <taxon>Bacteria</taxon>
        <taxon>Pseudomonadati</taxon>
        <taxon>Pseudomonadota</taxon>
        <taxon>Alphaproteobacteria</taxon>
        <taxon>Sphingomonadales</taxon>
        <taxon>Sphingomonadaceae</taxon>
        <taxon>Novosphingobium</taxon>
    </lineage>
</organism>
<dbReference type="PANTHER" id="PTHR44591">
    <property type="entry name" value="STRESS RESPONSE REGULATOR PROTEIN 1"/>
    <property type="match status" value="1"/>
</dbReference>
<evidence type="ECO:0000256" key="1">
    <source>
        <dbReference type="ARBA" id="ARBA00022553"/>
    </source>
</evidence>
<dbReference type="Gene3D" id="3.40.50.2300">
    <property type="match status" value="1"/>
</dbReference>
<evidence type="ECO:0000313" key="5">
    <source>
        <dbReference type="Proteomes" id="UP000190989"/>
    </source>
</evidence>
<dbReference type="SUPFAM" id="SSF52172">
    <property type="entry name" value="CheY-like"/>
    <property type="match status" value="1"/>
</dbReference>
<dbReference type="PROSITE" id="PS50110">
    <property type="entry name" value="RESPONSE_REGULATORY"/>
    <property type="match status" value="1"/>
</dbReference>
<protein>
    <submittedName>
        <fullName evidence="4">Response regulator receiver domain-containing protein</fullName>
    </submittedName>
</protein>
<reference evidence="5" key="1">
    <citation type="submission" date="2017-02" db="EMBL/GenBank/DDBJ databases">
        <authorList>
            <person name="Varghese N."/>
            <person name="Submissions S."/>
        </authorList>
    </citation>
    <scope>NUCLEOTIDE SEQUENCE [LARGE SCALE GENOMIC DNA]</scope>
    <source>
        <strain evidence="5">SM117</strain>
    </source>
</reference>
<evidence type="ECO:0000259" key="3">
    <source>
        <dbReference type="PROSITE" id="PS50110"/>
    </source>
</evidence>
<keyword evidence="1 2" id="KW-0597">Phosphoprotein</keyword>
<sequence>MTIEILYVDDEPDLREVATIALEIDPGIHVRSCGSGAEALTILESWTPDLVLLDMMMPDMDGPTTHAQIRRRFGSRLPIVYITARAQEHERQRLISLGALGVIAKPFDAMTLAKQVHELVDRV</sequence>
<dbReference type="InterPro" id="IPR001789">
    <property type="entry name" value="Sig_transdc_resp-reg_receiver"/>
</dbReference>
<dbReference type="PANTHER" id="PTHR44591:SF3">
    <property type="entry name" value="RESPONSE REGULATORY DOMAIN-CONTAINING PROTEIN"/>
    <property type="match status" value="1"/>
</dbReference>
<dbReference type="InterPro" id="IPR011006">
    <property type="entry name" value="CheY-like_superfamily"/>
</dbReference>
<gene>
    <name evidence="4" type="ORF">SAMN06295987_101182</name>
</gene>
<dbReference type="EMBL" id="FVZE01000001">
    <property type="protein sequence ID" value="SLJ86303.1"/>
    <property type="molecule type" value="Genomic_DNA"/>
</dbReference>
<dbReference type="STRING" id="428990.SAMN06295987_101182"/>
<dbReference type="SMART" id="SM00448">
    <property type="entry name" value="REC"/>
    <property type="match status" value="1"/>
</dbReference>
<accession>A0A1U6GRY8</accession>
<dbReference type="AlphaFoldDB" id="A0A1U6GRY8"/>
<dbReference type="RefSeq" id="WP_079729199.1">
    <property type="nucleotide sequence ID" value="NZ_FVZE01000001.1"/>
</dbReference>
<dbReference type="Pfam" id="PF00072">
    <property type="entry name" value="Response_reg"/>
    <property type="match status" value="1"/>
</dbReference>
<dbReference type="GO" id="GO:0000160">
    <property type="term" value="P:phosphorelay signal transduction system"/>
    <property type="evidence" value="ECO:0007669"/>
    <property type="project" value="InterPro"/>
</dbReference>
<evidence type="ECO:0000256" key="2">
    <source>
        <dbReference type="PROSITE-ProRule" id="PRU00169"/>
    </source>
</evidence>